<evidence type="ECO:0000259" key="2">
    <source>
        <dbReference type="Pfam" id="PF04892"/>
    </source>
</evidence>
<dbReference type="NCBIfam" id="NF037970">
    <property type="entry name" value="vanZ_1"/>
    <property type="match status" value="1"/>
</dbReference>
<reference evidence="3 4" key="1">
    <citation type="journal article" date="2017" name="Int. J. Syst. Evol. Microbiol.">
        <title>Jeotgalibaca porci sp. nov. and Jeotgalibaca arthritidis sp. nov., isolated from pigs, and emended description of the genus Jeotgalibaca.</title>
        <authorList>
            <person name="Zamora L."/>
            <person name="Perez-Sancho M."/>
            <person name="Dominguez L."/>
            <person name="Fernandez-Garayzabal J.F."/>
            <person name="Vela A.I."/>
        </authorList>
    </citation>
    <scope>NUCLEOTIDE SEQUENCE [LARGE SCALE GENOMIC DNA]</scope>
    <source>
        <strain evidence="3 4">CCUG 69148</strain>
    </source>
</reference>
<dbReference type="EMBL" id="CP049889">
    <property type="protein sequence ID" value="QIK51499.1"/>
    <property type="molecule type" value="Genomic_DNA"/>
</dbReference>
<dbReference type="GeneID" id="94552658"/>
<dbReference type="KEGG" id="jpo:G7058_05155"/>
<gene>
    <name evidence="3" type="ORF">G7058_05155</name>
</gene>
<accession>A0A6G7WH05</accession>
<keyword evidence="1" id="KW-0812">Transmembrane</keyword>
<keyword evidence="1" id="KW-0472">Membrane</keyword>
<dbReference type="Pfam" id="PF04892">
    <property type="entry name" value="VanZ"/>
    <property type="match status" value="1"/>
</dbReference>
<feature type="transmembrane region" description="Helical" evidence="1">
    <location>
        <begin position="122"/>
        <end position="143"/>
    </location>
</feature>
<dbReference type="PIRSF" id="PIRSF019083">
    <property type="entry name" value="UCP019083_VanZ"/>
    <property type="match status" value="1"/>
</dbReference>
<dbReference type="PANTHER" id="PTHR28008">
    <property type="entry name" value="DOMAIN PROTEIN, PUTATIVE (AFU_ORTHOLOGUE AFUA_3G10980)-RELATED"/>
    <property type="match status" value="1"/>
</dbReference>
<dbReference type="Proteomes" id="UP000501830">
    <property type="component" value="Chromosome"/>
</dbReference>
<dbReference type="InterPro" id="IPR006976">
    <property type="entry name" value="VanZ-like"/>
</dbReference>
<keyword evidence="4" id="KW-1185">Reference proteome</keyword>
<name>A0A6G7WH05_9LACT</name>
<evidence type="ECO:0000313" key="3">
    <source>
        <dbReference type="EMBL" id="QIK51499.1"/>
    </source>
</evidence>
<evidence type="ECO:0000256" key="1">
    <source>
        <dbReference type="SAM" id="Phobius"/>
    </source>
</evidence>
<proteinExistence type="predicted"/>
<keyword evidence="1" id="KW-1133">Transmembrane helix</keyword>
<dbReference type="RefSeq" id="WP_166062556.1">
    <property type="nucleotide sequence ID" value="NZ_CP049889.1"/>
</dbReference>
<feature type="transmembrane region" description="Helical" evidence="1">
    <location>
        <begin position="96"/>
        <end position="116"/>
    </location>
</feature>
<dbReference type="InterPro" id="IPR016747">
    <property type="entry name" value="Phosphotransbutyrylase"/>
</dbReference>
<feature type="transmembrane region" description="Helical" evidence="1">
    <location>
        <begin position="67"/>
        <end position="84"/>
    </location>
</feature>
<organism evidence="3 4">
    <name type="scientific">Jeotgalibaca porci</name>
    <dbReference type="NCBI Taxonomy" id="1868793"/>
    <lineage>
        <taxon>Bacteria</taxon>
        <taxon>Bacillati</taxon>
        <taxon>Bacillota</taxon>
        <taxon>Bacilli</taxon>
        <taxon>Lactobacillales</taxon>
        <taxon>Carnobacteriaceae</taxon>
        <taxon>Jeotgalibaca</taxon>
    </lineage>
</organism>
<feature type="domain" description="VanZ-like" evidence="2">
    <location>
        <begin position="13"/>
        <end position="143"/>
    </location>
</feature>
<dbReference type="AlphaFoldDB" id="A0A6G7WH05"/>
<dbReference type="PANTHER" id="PTHR28008:SF1">
    <property type="entry name" value="DOMAIN PROTEIN, PUTATIVE (AFU_ORTHOLOGUE AFUA_3G10980)-RELATED"/>
    <property type="match status" value="1"/>
</dbReference>
<protein>
    <submittedName>
        <fullName evidence="3">VanZ family protein</fullName>
    </submittedName>
</protein>
<feature type="transmembrane region" description="Helical" evidence="1">
    <location>
        <begin position="7"/>
        <end position="25"/>
    </location>
</feature>
<evidence type="ECO:0000313" key="4">
    <source>
        <dbReference type="Proteomes" id="UP000501830"/>
    </source>
</evidence>
<sequence>MALKNKWFTWGGVVAWMGLIFSFSAQPGSDSGALSGSIVESLLQMWHALFPAVSLEADTLHFIIRKGAHFTVYFILGLLVAHALSKSLQIDKKHVLVTIVICCLYAVSDELHQAYVPNRGPSAWDVLLDTTGSAVGTFIYAWVKRK</sequence>